<sequence length="207" mass="22789">MSMEVMSPTSADMAEAKCDALLAMIEEERAERIRAVEALYQMLGAGVKAEKVANTAPPAETATVQSGVVIPDAEAFRDFQSRFQELEQSFKVQAEVQQWLSEKMTNLMGEVKSEPKETPVPCEPRPQEPASPWQRGPAVTGAPRRFSQPSLPVSVPFARAKAQECIKTNRLDTGMQNKLYVSPRPNCAKAVHVSPVLRRYDATSARA</sequence>
<keyword evidence="3" id="KW-1185">Reference proteome</keyword>
<dbReference type="EMBL" id="CAUJNA010000347">
    <property type="protein sequence ID" value="CAJ1375921.1"/>
    <property type="molecule type" value="Genomic_DNA"/>
</dbReference>
<accession>A0AA36HVM8</accession>
<evidence type="ECO:0000313" key="3">
    <source>
        <dbReference type="Proteomes" id="UP001178507"/>
    </source>
</evidence>
<organism evidence="2 3">
    <name type="scientific">Effrenium voratum</name>
    <dbReference type="NCBI Taxonomy" id="2562239"/>
    <lineage>
        <taxon>Eukaryota</taxon>
        <taxon>Sar</taxon>
        <taxon>Alveolata</taxon>
        <taxon>Dinophyceae</taxon>
        <taxon>Suessiales</taxon>
        <taxon>Symbiodiniaceae</taxon>
        <taxon>Effrenium</taxon>
    </lineage>
</organism>
<comment type="caution">
    <text evidence="2">The sequence shown here is derived from an EMBL/GenBank/DDBJ whole genome shotgun (WGS) entry which is preliminary data.</text>
</comment>
<dbReference type="AlphaFoldDB" id="A0AA36HVM8"/>
<reference evidence="2" key="1">
    <citation type="submission" date="2023-08" db="EMBL/GenBank/DDBJ databases">
        <authorList>
            <person name="Chen Y."/>
            <person name="Shah S."/>
            <person name="Dougan E. K."/>
            <person name="Thang M."/>
            <person name="Chan C."/>
        </authorList>
    </citation>
    <scope>NUCLEOTIDE SEQUENCE</scope>
</reference>
<name>A0AA36HVM8_9DINO</name>
<proteinExistence type="predicted"/>
<evidence type="ECO:0000256" key="1">
    <source>
        <dbReference type="SAM" id="MobiDB-lite"/>
    </source>
</evidence>
<gene>
    <name evidence="2" type="ORF">EVOR1521_LOCUS5102</name>
</gene>
<feature type="region of interest" description="Disordered" evidence="1">
    <location>
        <begin position="111"/>
        <end position="150"/>
    </location>
</feature>
<dbReference type="Proteomes" id="UP001178507">
    <property type="component" value="Unassembled WGS sequence"/>
</dbReference>
<protein>
    <submittedName>
        <fullName evidence="2">Uncharacterized protein</fullName>
    </submittedName>
</protein>
<evidence type="ECO:0000313" key="2">
    <source>
        <dbReference type="EMBL" id="CAJ1375921.1"/>
    </source>
</evidence>